<feature type="transmembrane region" description="Helical" evidence="1">
    <location>
        <begin position="55"/>
        <end position="75"/>
    </location>
</feature>
<keyword evidence="3" id="KW-1185">Reference proteome</keyword>
<feature type="transmembrane region" description="Helical" evidence="1">
    <location>
        <begin position="81"/>
        <end position="106"/>
    </location>
</feature>
<comment type="caution">
    <text evidence="2">The sequence shown here is derived from an EMBL/GenBank/DDBJ whole genome shotgun (WGS) entry which is preliminary data.</text>
</comment>
<evidence type="ECO:0000256" key="1">
    <source>
        <dbReference type="SAM" id="Phobius"/>
    </source>
</evidence>
<keyword evidence="1" id="KW-0812">Transmembrane</keyword>
<protein>
    <submittedName>
        <fullName evidence="2">DUF4280 domain-containing protein</fullName>
    </submittedName>
</protein>
<keyword evidence="1" id="KW-0472">Membrane</keyword>
<organism evidence="2 3">
    <name type="scientific">Chryseobacterium pyrolae</name>
    <dbReference type="NCBI Taxonomy" id="2987481"/>
    <lineage>
        <taxon>Bacteria</taxon>
        <taxon>Pseudomonadati</taxon>
        <taxon>Bacteroidota</taxon>
        <taxon>Flavobacteriia</taxon>
        <taxon>Flavobacteriales</taxon>
        <taxon>Weeksellaceae</taxon>
        <taxon>Chryseobacterium group</taxon>
        <taxon>Chryseobacterium</taxon>
    </lineage>
</organism>
<name>A0ABT2IE71_9FLAO</name>
<dbReference type="RefSeq" id="WP_259827917.1">
    <property type="nucleotide sequence ID" value="NZ_JANZQH010000002.1"/>
</dbReference>
<keyword evidence="1" id="KW-1133">Transmembrane helix</keyword>
<evidence type="ECO:0000313" key="2">
    <source>
        <dbReference type="EMBL" id="MCT2406923.1"/>
    </source>
</evidence>
<reference evidence="2" key="1">
    <citation type="submission" date="2022-08" db="EMBL/GenBank/DDBJ databases">
        <title>Chryseobacterium antibioticum,isolated from the rhizosphere soil of Pyrola in Tibet.</title>
        <authorList>
            <person name="Kan Y."/>
        </authorList>
    </citation>
    <scope>NUCLEOTIDE SEQUENCE</scope>
    <source>
        <strain evidence="2">Pc2-12</strain>
    </source>
</reference>
<dbReference type="InterPro" id="IPR025460">
    <property type="entry name" value="DUF4280"/>
</dbReference>
<proteinExistence type="predicted"/>
<sequence length="456" mass="48591">MSQLYVPDKVFLVCSDGMKKSQLKVTSQTTIKIVNGKLAGTINDRFEGNFFCAKMVIAGAILGAIAAALFVAATILSGGTIGIAAAAAVGATAAAGGAVVGGLAALMPSICSMLTSGGQWIPVHPRVMFEGQKALIEQSKIPCFLGGNVMIFYSEAAADEFTDLVLDKTLVQVGGIILGSALLSSAVATVLTAGSGFLANTKLLYSTFGSKAAFLYAGEGAAWLGLGYGASKSVDAIKGGGFDVPFTDGLTGDGKDFHVPGVYEAFGLNDYAEGKTIEEIDRITQSTGPQIPKFGDSDPYADAASIKDNYNPRTSEYEIWEHRQEAGLYTRDANITESNPQYTNTSDPRAIRELNPQVLTDSPNPTHMSDVSGTYVDRVESRYETGQQLHGTNIGDLKTRGLETMKNAWPSPLEWAIDVYNIGMNWLLEKPIEEYKESLKEEANAKAKITVMEKQI</sequence>
<dbReference type="Pfam" id="PF14107">
    <property type="entry name" value="DUF4280"/>
    <property type="match status" value="1"/>
</dbReference>
<dbReference type="EMBL" id="JANZQH010000002">
    <property type="protein sequence ID" value="MCT2406923.1"/>
    <property type="molecule type" value="Genomic_DNA"/>
</dbReference>
<accession>A0ABT2IE71</accession>
<dbReference type="Proteomes" id="UP001142057">
    <property type="component" value="Unassembled WGS sequence"/>
</dbReference>
<evidence type="ECO:0000313" key="3">
    <source>
        <dbReference type="Proteomes" id="UP001142057"/>
    </source>
</evidence>
<gene>
    <name evidence="2" type="ORF">NZD88_05070</name>
</gene>